<sequence>MPVFDNLIARYCPTIDDSPSDLVGSFDGTYIGSMGTVVDTGHGGERVYLFDGSNDRIQIPGLYTSDGSDDFPFTVAMWIKAASPSSSQTWFGNYNGSGSGFSIGTYASLLYAGMRSTDGGYASIRVSVPYAFTTWKHVAVSYDGSTDASGIKVYIDGVRQTETDASEMSYVKMSAIAANINIGSRAYDQRFAGRLDDIMAFDLDKSASDLADIYSAGPGYIDPAPDPPPSVPTSTPRSLFNLGRLFAA</sequence>
<dbReference type="Gene3D" id="2.60.120.200">
    <property type="match status" value="1"/>
</dbReference>
<evidence type="ECO:0008006" key="3">
    <source>
        <dbReference type="Google" id="ProtNLM"/>
    </source>
</evidence>
<accession>A0A5C6BXE4</accession>
<dbReference type="Pfam" id="PF13385">
    <property type="entry name" value="Laminin_G_3"/>
    <property type="match status" value="1"/>
</dbReference>
<reference evidence="1 2" key="1">
    <citation type="journal article" date="2020" name="Antonie Van Leeuwenhoek">
        <title>Rhodopirellula heiligendammensis sp. nov., Rhodopirellula pilleata sp. nov., and Rhodopirellula solitaria sp. nov. isolated from natural or artificial marine surfaces in Northern Germany and California, USA, and emended description of the genus Rhodopirellula.</title>
        <authorList>
            <person name="Kallscheuer N."/>
            <person name="Wiegand S."/>
            <person name="Jogler M."/>
            <person name="Boedeker C."/>
            <person name="Peeters S.H."/>
            <person name="Rast P."/>
            <person name="Heuer A."/>
            <person name="Jetten M.S.M."/>
            <person name="Rohde M."/>
            <person name="Jogler C."/>
        </authorList>
    </citation>
    <scope>NUCLEOTIDE SEQUENCE [LARGE SCALE GENOMIC DNA]</scope>
    <source>
        <strain evidence="1 2">Poly21</strain>
    </source>
</reference>
<proteinExistence type="predicted"/>
<protein>
    <recommendedName>
        <fullName evidence="3">LamG-like jellyroll fold domain-containing protein</fullName>
    </recommendedName>
</protein>
<dbReference type="SUPFAM" id="SSF49899">
    <property type="entry name" value="Concanavalin A-like lectins/glucanases"/>
    <property type="match status" value="1"/>
</dbReference>
<comment type="caution">
    <text evidence="1">The sequence shown here is derived from an EMBL/GenBank/DDBJ whole genome shotgun (WGS) entry which is preliminary data.</text>
</comment>
<dbReference type="AlphaFoldDB" id="A0A5C6BXE4"/>
<dbReference type="InterPro" id="IPR013320">
    <property type="entry name" value="ConA-like_dom_sf"/>
</dbReference>
<dbReference type="Proteomes" id="UP000319908">
    <property type="component" value="Unassembled WGS sequence"/>
</dbReference>
<dbReference type="RefSeq" id="WP_146407707.1">
    <property type="nucleotide sequence ID" value="NZ_SJPU01000002.1"/>
</dbReference>
<organism evidence="1 2">
    <name type="scientific">Allorhodopirellula heiligendammensis</name>
    <dbReference type="NCBI Taxonomy" id="2714739"/>
    <lineage>
        <taxon>Bacteria</taxon>
        <taxon>Pseudomonadati</taxon>
        <taxon>Planctomycetota</taxon>
        <taxon>Planctomycetia</taxon>
        <taxon>Pirellulales</taxon>
        <taxon>Pirellulaceae</taxon>
        <taxon>Allorhodopirellula</taxon>
    </lineage>
</organism>
<dbReference type="EMBL" id="SJPU01000002">
    <property type="protein sequence ID" value="TWU15956.1"/>
    <property type="molecule type" value="Genomic_DNA"/>
</dbReference>
<name>A0A5C6BXE4_9BACT</name>
<dbReference type="OrthoDB" id="267919at2"/>
<gene>
    <name evidence="1" type="ORF">Poly21_31600</name>
</gene>
<evidence type="ECO:0000313" key="1">
    <source>
        <dbReference type="EMBL" id="TWU15956.1"/>
    </source>
</evidence>
<keyword evidence="2" id="KW-1185">Reference proteome</keyword>
<evidence type="ECO:0000313" key="2">
    <source>
        <dbReference type="Proteomes" id="UP000319908"/>
    </source>
</evidence>